<evidence type="ECO:0000313" key="2">
    <source>
        <dbReference type="Proteomes" id="UP000642571"/>
    </source>
</evidence>
<evidence type="ECO:0000313" key="1">
    <source>
        <dbReference type="EMBL" id="GGD17152.1"/>
    </source>
</evidence>
<gene>
    <name evidence="1" type="ORF">GCM10011389_26130</name>
</gene>
<accession>A0ABQ1Q8I5</accession>
<keyword evidence="2" id="KW-1185">Reference proteome</keyword>
<reference evidence="2" key="1">
    <citation type="journal article" date="2019" name="Int. J. Syst. Evol. Microbiol.">
        <title>The Global Catalogue of Microorganisms (GCM) 10K type strain sequencing project: providing services to taxonomists for standard genome sequencing and annotation.</title>
        <authorList>
            <consortium name="The Broad Institute Genomics Platform"/>
            <consortium name="The Broad Institute Genome Sequencing Center for Infectious Disease"/>
            <person name="Wu L."/>
            <person name="Ma J."/>
        </authorList>
    </citation>
    <scope>NUCLEOTIDE SEQUENCE [LARGE SCALE GENOMIC DNA]</scope>
    <source>
        <strain evidence="2">CGMCC 1.15353</strain>
    </source>
</reference>
<proteinExistence type="predicted"/>
<dbReference type="Proteomes" id="UP000642571">
    <property type="component" value="Unassembled WGS sequence"/>
</dbReference>
<name>A0ABQ1Q8I5_9BACI</name>
<dbReference type="EMBL" id="BMIN01000011">
    <property type="protein sequence ID" value="GGD17152.1"/>
    <property type="molecule type" value="Genomic_DNA"/>
</dbReference>
<sequence length="142" mass="16404">MEVTLTTVKEEQPYLVEYSVDPQTYSFTANTYKKLNEPIQEIRYSQGGELWIKRDSEWILLDEDLKPLRTSTTEPPRHNETSPSIKEVIQVGDTFQTTIQDSNGSEWSNTFLKRPLEVERLAPQGDVWVVLLDGFVVEIVKN</sequence>
<organism evidence="1 2">
    <name type="scientific">Pontibacillus salipaludis</name>
    <dbReference type="NCBI Taxonomy" id="1697394"/>
    <lineage>
        <taxon>Bacteria</taxon>
        <taxon>Bacillati</taxon>
        <taxon>Bacillota</taxon>
        <taxon>Bacilli</taxon>
        <taxon>Bacillales</taxon>
        <taxon>Bacillaceae</taxon>
        <taxon>Pontibacillus</taxon>
    </lineage>
</organism>
<protein>
    <submittedName>
        <fullName evidence="1">Uncharacterized protein</fullName>
    </submittedName>
</protein>
<comment type="caution">
    <text evidence="1">The sequence shown here is derived from an EMBL/GenBank/DDBJ whole genome shotgun (WGS) entry which is preliminary data.</text>
</comment>